<organism evidence="1 2">
    <name type="scientific">Lentilactobacillus farraginis DSM 18382 = JCM 14108</name>
    <dbReference type="NCBI Taxonomy" id="1423743"/>
    <lineage>
        <taxon>Bacteria</taxon>
        <taxon>Bacillati</taxon>
        <taxon>Bacillota</taxon>
        <taxon>Bacilli</taxon>
        <taxon>Lactobacillales</taxon>
        <taxon>Lactobacillaceae</taxon>
        <taxon>Lentilactobacillus</taxon>
    </lineage>
</organism>
<keyword evidence="2" id="KW-1185">Reference proteome</keyword>
<dbReference type="EMBL" id="AZFY01000145">
    <property type="protein sequence ID" value="KRM02064.1"/>
    <property type="molecule type" value="Genomic_DNA"/>
</dbReference>
<sequence>MKRYLFEVTFLLTIILGVVFVAQSDISASHAYHMTPISFRRTWYHYEGRGDYSKLTFSKFRMSYTESIEGHTVHSSNKVKIYKLSNGWWQVYGRGQTAGAGSNYKVGYSTAANGKKRLTLFNYYGNQKNKVGHYYTSKVAHH</sequence>
<dbReference type="Proteomes" id="UP000051966">
    <property type="component" value="Unassembled WGS sequence"/>
</dbReference>
<comment type="caution">
    <text evidence="1">The sequence shown here is derived from an EMBL/GenBank/DDBJ whole genome shotgun (WGS) entry which is preliminary data.</text>
</comment>
<reference evidence="1 2" key="1">
    <citation type="journal article" date="2015" name="Genome Announc.">
        <title>Expanding the biotechnology potential of lactobacilli through comparative genomics of 213 strains and associated genera.</title>
        <authorList>
            <person name="Sun Z."/>
            <person name="Harris H.M."/>
            <person name="McCann A."/>
            <person name="Guo C."/>
            <person name="Argimon S."/>
            <person name="Zhang W."/>
            <person name="Yang X."/>
            <person name="Jeffery I.B."/>
            <person name="Cooney J.C."/>
            <person name="Kagawa T.F."/>
            <person name="Liu W."/>
            <person name="Song Y."/>
            <person name="Salvetti E."/>
            <person name="Wrobel A."/>
            <person name="Rasinkangas P."/>
            <person name="Parkhill J."/>
            <person name="Rea M.C."/>
            <person name="O'Sullivan O."/>
            <person name="Ritari J."/>
            <person name="Douillard F.P."/>
            <person name="Paul Ross R."/>
            <person name="Yang R."/>
            <person name="Briner A.E."/>
            <person name="Felis G.E."/>
            <person name="de Vos W.M."/>
            <person name="Barrangou R."/>
            <person name="Klaenhammer T.R."/>
            <person name="Caufield P.W."/>
            <person name="Cui Y."/>
            <person name="Zhang H."/>
            <person name="O'Toole P.W."/>
        </authorList>
    </citation>
    <scope>NUCLEOTIDE SEQUENCE [LARGE SCALE GENOMIC DNA]</scope>
    <source>
        <strain evidence="1 2">DSM 18382</strain>
    </source>
</reference>
<gene>
    <name evidence="1" type="ORF">FD41_GL001263</name>
</gene>
<accession>A0A0R1V9C1</accession>
<dbReference type="RefSeq" id="WP_035180364.1">
    <property type="nucleotide sequence ID" value="NZ_AZFY01000145.1"/>
</dbReference>
<dbReference type="AlphaFoldDB" id="A0A0R1V9C1"/>
<name>A0A0R1V9C1_9LACO</name>
<proteinExistence type="predicted"/>
<dbReference type="OrthoDB" id="2323502at2"/>
<evidence type="ECO:0000313" key="1">
    <source>
        <dbReference type="EMBL" id="KRM02064.1"/>
    </source>
</evidence>
<evidence type="ECO:0000313" key="2">
    <source>
        <dbReference type="Proteomes" id="UP000051966"/>
    </source>
</evidence>
<dbReference type="PATRIC" id="fig|1423743.5.peg.1312"/>
<protein>
    <submittedName>
        <fullName evidence="1">Uncharacterized protein</fullName>
    </submittedName>
</protein>